<evidence type="ECO:0000256" key="7">
    <source>
        <dbReference type="ARBA" id="ARBA00022723"/>
    </source>
</evidence>
<keyword evidence="12" id="KW-0784">Thiamine biosynthesis</keyword>
<dbReference type="Proteomes" id="UP000182444">
    <property type="component" value="Chromosome 1C"/>
</dbReference>
<sequence length="511" mass="54361">MPFNKSKTDYSIYLVTDSGLVPDNFTLEHQVEQSILGGATLIQLREKTADTGKFLETAKRIHAITKKHGVPLLINDRLDIALAIDCEGVHVGQDDMPVVECRRMLGEDKIIGLSITNREEYDAALEADAAGANLDYFGVGAIYGTFTKKLRAEPLGLSGARNLFAYITEKEKSLSRQHKFVTIGGIKPDNTPSVRYMCGATCNGVAVVSCIIAAQDAKLVTEVLSKQWHDAITEPVLQVTTETLSKINSYFGTPTFVHHITNNVVKNCSANITIAIGSPPAMSETRAEFHEFAGIPNASLLLNMGTATSDGVETFLAAGQAYNAARRPVVFDPVGGGASEARKSAVKTLLKGIRMSVIKGNDGEIFSAAGLAGKMRGVDSIGESLLDERLKAAFKLSRDANTVVVMTGKKDVVIGPSGQYVLVDNGDELLTQITGSGCMLGSVITSIVAGHVGDVFDAALAGLLLYTIASEKAGPLSDGPGTFVPRLIDEISKLAKTGVQVEDIKVQFGKI</sequence>
<dbReference type="PANTHER" id="PTHR20857">
    <property type="entry name" value="THIAMINE-PHOSPHATE PYROPHOSPHORYLASE"/>
    <property type="match status" value="1"/>
</dbReference>
<dbReference type="HAMAP" id="MF_00097">
    <property type="entry name" value="TMP_synthase"/>
    <property type="match status" value="1"/>
</dbReference>
<evidence type="ECO:0000259" key="18">
    <source>
        <dbReference type="Pfam" id="PF02581"/>
    </source>
</evidence>
<keyword evidence="10" id="KW-0067">ATP-binding</keyword>
<evidence type="ECO:0000256" key="5">
    <source>
        <dbReference type="ARBA" id="ARBA00005165"/>
    </source>
</evidence>
<evidence type="ECO:0000256" key="8">
    <source>
        <dbReference type="ARBA" id="ARBA00022741"/>
    </source>
</evidence>
<gene>
    <name evidence="19" type="ORF">YALI1_C22186g</name>
</gene>
<dbReference type="PRINTS" id="PR01099">
    <property type="entry name" value="HYETHTZKNASE"/>
</dbReference>
<keyword evidence="7" id="KW-0479">Metal-binding</keyword>
<dbReference type="HAMAP" id="MF_00228">
    <property type="entry name" value="Thz_kinase"/>
    <property type="match status" value="1"/>
</dbReference>
<dbReference type="UniPathway" id="UPA00060">
    <property type="reaction ID" value="UER00139"/>
</dbReference>
<dbReference type="NCBIfam" id="TIGR00693">
    <property type="entry name" value="thiE"/>
    <property type="match status" value="1"/>
</dbReference>
<accession>A0A1D8NBD9</accession>
<comment type="catalytic activity">
    <reaction evidence="15">
        <text>2-[(2R,5Z)-2-carboxy-4-methylthiazol-5(2H)-ylidene]ethyl phosphate + 4-amino-2-methyl-5-(diphosphooxymethyl)pyrimidine + 2 H(+) = thiamine phosphate + CO2 + diphosphate</text>
        <dbReference type="Rhea" id="RHEA:47844"/>
        <dbReference type="ChEBI" id="CHEBI:15378"/>
        <dbReference type="ChEBI" id="CHEBI:16526"/>
        <dbReference type="ChEBI" id="CHEBI:33019"/>
        <dbReference type="ChEBI" id="CHEBI:37575"/>
        <dbReference type="ChEBI" id="CHEBI:57841"/>
        <dbReference type="ChEBI" id="CHEBI:62899"/>
        <dbReference type="EC" id="2.5.1.3"/>
    </reaction>
</comment>
<dbReference type="InterPro" id="IPR034291">
    <property type="entry name" value="TMP_synthase"/>
</dbReference>
<dbReference type="GeneID" id="2909412"/>
<dbReference type="InterPro" id="IPR013785">
    <property type="entry name" value="Aldolase_TIM"/>
</dbReference>
<evidence type="ECO:0000256" key="1">
    <source>
        <dbReference type="ARBA" id="ARBA00001771"/>
    </source>
</evidence>
<dbReference type="InterPro" id="IPR000417">
    <property type="entry name" value="Hyethyz_kinase"/>
</dbReference>
<evidence type="ECO:0000256" key="14">
    <source>
        <dbReference type="ARBA" id="ARBA00047851"/>
    </source>
</evidence>
<dbReference type="EMBL" id="CP017555">
    <property type="protein sequence ID" value="AOW02930.1"/>
    <property type="molecule type" value="Genomic_DNA"/>
</dbReference>
<organism evidence="19 20">
    <name type="scientific">Yarrowia lipolytica</name>
    <name type="common">Candida lipolytica</name>
    <dbReference type="NCBI Taxonomy" id="4952"/>
    <lineage>
        <taxon>Eukaryota</taxon>
        <taxon>Fungi</taxon>
        <taxon>Dikarya</taxon>
        <taxon>Ascomycota</taxon>
        <taxon>Saccharomycotina</taxon>
        <taxon>Dipodascomycetes</taxon>
        <taxon>Dipodascales</taxon>
        <taxon>Dipodascales incertae sedis</taxon>
        <taxon>Yarrowia</taxon>
    </lineage>
</organism>
<dbReference type="SUPFAM" id="SSF53613">
    <property type="entry name" value="Ribokinase-like"/>
    <property type="match status" value="1"/>
</dbReference>
<evidence type="ECO:0000256" key="15">
    <source>
        <dbReference type="ARBA" id="ARBA00047883"/>
    </source>
</evidence>
<dbReference type="CDD" id="cd01170">
    <property type="entry name" value="THZ_kinase"/>
    <property type="match status" value="1"/>
</dbReference>
<dbReference type="Pfam" id="PF02581">
    <property type="entry name" value="TMP-TENI"/>
    <property type="match status" value="1"/>
</dbReference>
<dbReference type="GO" id="GO:0005737">
    <property type="term" value="C:cytoplasm"/>
    <property type="evidence" value="ECO:0007669"/>
    <property type="project" value="TreeGrafter"/>
</dbReference>
<dbReference type="CDD" id="cd00564">
    <property type="entry name" value="TMP_TenI"/>
    <property type="match status" value="1"/>
</dbReference>
<name>A0A1D8NBD9_YARLL</name>
<dbReference type="VEuPathDB" id="FungiDB:YALI0_C15554g"/>
<comment type="similarity">
    <text evidence="17">In the N-terminal section; belongs to the thiamine-phosphate synthase family.</text>
</comment>
<dbReference type="GO" id="GO:0000287">
    <property type="term" value="F:magnesium ion binding"/>
    <property type="evidence" value="ECO:0007669"/>
    <property type="project" value="InterPro"/>
</dbReference>
<dbReference type="RefSeq" id="XP_501873.2">
    <property type="nucleotide sequence ID" value="XM_501873.3"/>
</dbReference>
<dbReference type="PANTHER" id="PTHR20857:SF23">
    <property type="entry name" value="THIAMINE BIOSYNTHETIC BIFUNCTIONAL ENZYME"/>
    <property type="match status" value="1"/>
</dbReference>
<comment type="function">
    <text evidence="3">Condenses 4-methyl-5-(beta-hydroxyethyl)thiazole monophosphate (THZ-P) and 2-methyl-4-amino-5-hydroxymethyl pyrimidine pyrophosphate (HMP-PP) to form thiamine monophosphate (TMP).</text>
</comment>
<evidence type="ECO:0000256" key="6">
    <source>
        <dbReference type="ARBA" id="ARBA00022679"/>
    </source>
</evidence>
<dbReference type="eggNOG" id="ENOG502QS2M">
    <property type="taxonomic scope" value="Eukaryota"/>
</dbReference>
<dbReference type="AlphaFoldDB" id="A0A1D8NBD9"/>
<reference evidence="19 20" key="1">
    <citation type="journal article" date="2016" name="PLoS ONE">
        <title>Sequence Assembly of Yarrowia lipolytica Strain W29/CLIB89 Shows Transposable Element Diversity.</title>
        <authorList>
            <person name="Magnan C."/>
            <person name="Yu J."/>
            <person name="Chang I."/>
            <person name="Jahn E."/>
            <person name="Kanomata Y."/>
            <person name="Wu J."/>
            <person name="Zeller M."/>
            <person name="Oakes M."/>
            <person name="Baldi P."/>
            <person name="Sandmeyer S."/>
        </authorList>
    </citation>
    <scope>NUCLEOTIDE SEQUENCE [LARGE SCALE GENOMIC DNA]</scope>
    <source>
        <strain evidence="20">CLIB89(W29)</strain>
    </source>
</reference>
<dbReference type="VEuPathDB" id="FungiDB:YALI1_C22186g"/>
<comment type="similarity">
    <text evidence="16">In the C-terminal section; belongs to the Thz kinase family.</text>
</comment>
<dbReference type="InterPro" id="IPR022998">
    <property type="entry name" value="ThiamineP_synth_TenI"/>
</dbReference>
<dbReference type="InterPro" id="IPR029056">
    <property type="entry name" value="Ribokinase-like"/>
</dbReference>
<dbReference type="NCBIfam" id="NF006830">
    <property type="entry name" value="PRK09355.1"/>
    <property type="match status" value="1"/>
</dbReference>
<keyword evidence="8" id="KW-0547">Nucleotide-binding</keyword>
<proteinExistence type="inferred from homology"/>
<comment type="cofactor">
    <cofactor evidence="2">
        <name>Mg(2+)</name>
        <dbReference type="ChEBI" id="CHEBI:18420"/>
    </cofactor>
</comment>
<feature type="domain" description="Thiamine phosphate synthase/TenI" evidence="18">
    <location>
        <begin position="12"/>
        <end position="211"/>
    </location>
</feature>
<evidence type="ECO:0000256" key="12">
    <source>
        <dbReference type="ARBA" id="ARBA00022977"/>
    </source>
</evidence>
<keyword evidence="11" id="KW-0460">Magnesium</keyword>
<dbReference type="GO" id="GO:0009228">
    <property type="term" value="P:thiamine biosynthetic process"/>
    <property type="evidence" value="ECO:0007669"/>
    <property type="project" value="UniProtKB-KW"/>
</dbReference>
<keyword evidence="6" id="KW-0808">Transferase</keyword>
<dbReference type="Pfam" id="PF02110">
    <property type="entry name" value="HK"/>
    <property type="match status" value="1"/>
</dbReference>
<evidence type="ECO:0000256" key="17">
    <source>
        <dbReference type="ARBA" id="ARBA00061283"/>
    </source>
</evidence>
<evidence type="ECO:0000256" key="9">
    <source>
        <dbReference type="ARBA" id="ARBA00022777"/>
    </source>
</evidence>
<evidence type="ECO:0000256" key="2">
    <source>
        <dbReference type="ARBA" id="ARBA00001946"/>
    </source>
</evidence>
<dbReference type="InterPro" id="IPR036206">
    <property type="entry name" value="ThiamineP_synth_sf"/>
</dbReference>
<dbReference type="FunFam" id="3.20.20.70:FF:000104">
    <property type="entry name" value="Thiamine biosynthetic bifunctional enzyme"/>
    <property type="match status" value="1"/>
</dbReference>
<evidence type="ECO:0000256" key="13">
    <source>
        <dbReference type="ARBA" id="ARBA00047334"/>
    </source>
</evidence>
<dbReference type="Gene3D" id="3.20.20.70">
    <property type="entry name" value="Aldolase class I"/>
    <property type="match status" value="1"/>
</dbReference>
<comment type="catalytic activity">
    <reaction evidence="13">
        <text>4-methyl-5-(2-phosphooxyethyl)-thiazole + 4-amino-2-methyl-5-(diphosphooxymethyl)pyrimidine + H(+) = thiamine phosphate + diphosphate</text>
        <dbReference type="Rhea" id="RHEA:22328"/>
        <dbReference type="ChEBI" id="CHEBI:15378"/>
        <dbReference type="ChEBI" id="CHEBI:33019"/>
        <dbReference type="ChEBI" id="CHEBI:37575"/>
        <dbReference type="ChEBI" id="CHEBI:57841"/>
        <dbReference type="ChEBI" id="CHEBI:58296"/>
        <dbReference type="EC" id="2.5.1.3"/>
    </reaction>
</comment>
<comment type="catalytic activity">
    <reaction evidence="1">
        <text>5-(2-hydroxyethyl)-4-methylthiazole + ATP = 4-methyl-5-(2-phosphooxyethyl)-thiazole + ADP + H(+)</text>
        <dbReference type="Rhea" id="RHEA:24212"/>
        <dbReference type="ChEBI" id="CHEBI:15378"/>
        <dbReference type="ChEBI" id="CHEBI:17957"/>
        <dbReference type="ChEBI" id="CHEBI:30616"/>
        <dbReference type="ChEBI" id="CHEBI:58296"/>
        <dbReference type="ChEBI" id="CHEBI:456216"/>
        <dbReference type="EC" id="2.7.1.50"/>
    </reaction>
</comment>
<evidence type="ECO:0000256" key="10">
    <source>
        <dbReference type="ARBA" id="ARBA00022840"/>
    </source>
</evidence>
<evidence type="ECO:0000256" key="16">
    <source>
        <dbReference type="ARBA" id="ARBA00061146"/>
    </source>
</evidence>
<protein>
    <recommendedName>
        <fullName evidence="18">Thiamine phosphate synthase/TenI domain-containing protein</fullName>
    </recommendedName>
</protein>
<evidence type="ECO:0000313" key="19">
    <source>
        <dbReference type="EMBL" id="AOW02930.1"/>
    </source>
</evidence>
<dbReference type="GO" id="GO:0004417">
    <property type="term" value="F:hydroxyethylthiazole kinase activity"/>
    <property type="evidence" value="ECO:0007669"/>
    <property type="project" value="UniProtKB-EC"/>
</dbReference>
<dbReference type="Gene3D" id="3.40.1190.20">
    <property type="match status" value="1"/>
</dbReference>
<comment type="catalytic activity">
    <reaction evidence="14">
        <text>2-(2-carboxy-4-methylthiazol-5-yl)ethyl phosphate + 4-amino-2-methyl-5-(diphosphooxymethyl)pyrimidine + 2 H(+) = thiamine phosphate + CO2 + diphosphate</text>
        <dbReference type="Rhea" id="RHEA:47848"/>
        <dbReference type="ChEBI" id="CHEBI:15378"/>
        <dbReference type="ChEBI" id="CHEBI:16526"/>
        <dbReference type="ChEBI" id="CHEBI:33019"/>
        <dbReference type="ChEBI" id="CHEBI:37575"/>
        <dbReference type="ChEBI" id="CHEBI:57841"/>
        <dbReference type="ChEBI" id="CHEBI:62890"/>
        <dbReference type="EC" id="2.5.1.3"/>
    </reaction>
</comment>
<dbReference type="GO" id="GO:0004789">
    <property type="term" value="F:thiamine-phosphate diphosphorylase activity"/>
    <property type="evidence" value="ECO:0007669"/>
    <property type="project" value="UniProtKB-EC"/>
</dbReference>
<dbReference type="KEGG" id="yli:2909412"/>
<evidence type="ECO:0000313" key="20">
    <source>
        <dbReference type="Proteomes" id="UP000182444"/>
    </source>
</evidence>
<comment type="pathway">
    <text evidence="5">Cofactor biosynthesis; thiamine diphosphate biosynthesis; thiamine phosphate from 4-amino-2-methyl-5-diphosphomethylpyrimidine and 4-methyl-5-(2-phosphoethyl)-thiazole: step 1/1.</text>
</comment>
<dbReference type="SUPFAM" id="SSF51391">
    <property type="entry name" value="Thiamin phosphate synthase"/>
    <property type="match status" value="1"/>
</dbReference>
<evidence type="ECO:0000256" key="4">
    <source>
        <dbReference type="ARBA" id="ARBA00004868"/>
    </source>
</evidence>
<evidence type="ECO:0000256" key="11">
    <source>
        <dbReference type="ARBA" id="ARBA00022842"/>
    </source>
</evidence>
<comment type="pathway">
    <text evidence="4">Cofactor biosynthesis; thiamine diphosphate biosynthesis; 4-methyl-5-(2-phosphoethyl)-thiazole from 5-(2-hydroxyethyl)-4-methylthiazole: step 1/1.</text>
</comment>
<dbReference type="GO" id="GO:0009229">
    <property type="term" value="P:thiamine diphosphate biosynthetic process"/>
    <property type="evidence" value="ECO:0007669"/>
    <property type="project" value="UniProtKB-UniPathway"/>
</dbReference>
<dbReference type="GO" id="GO:0005524">
    <property type="term" value="F:ATP binding"/>
    <property type="evidence" value="ECO:0007669"/>
    <property type="project" value="UniProtKB-KW"/>
</dbReference>
<evidence type="ECO:0000256" key="3">
    <source>
        <dbReference type="ARBA" id="ARBA00003814"/>
    </source>
</evidence>
<keyword evidence="9" id="KW-0418">Kinase</keyword>